<feature type="transmembrane region" description="Helical" evidence="6">
    <location>
        <begin position="482"/>
        <end position="500"/>
    </location>
</feature>
<dbReference type="eggNOG" id="KOG1289">
    <property type="taxonomic scope" value="Eukaryota"/>
</dbReference>
<dbReference type="AlphaFoldDB" id="R7Z245"/>
<evidence type="ECO:0000256" key="3">
    <source>
        <dbReference type="ARBA" id="ARBA00022692"/>
    </source>
</evidence>
<feature type="transmembrane region" description="Helical" evidence="6">
    <location>
        <begin position="43"/>
        <end position="60"/>
    </location>
</feature>
<evidence type="ECO:0000256" key="2">
    <source>
        <dbReference type="ARBA" id="ARBA00022448"/>
    </source>
</evidence>
<proteinExistence type="predicted"/>
<keyword evidence="2" id="KW-0813">Transport</keyword>
<dbReference type="GeneID" id="19904839"/>
<evidence type="ECO:0000256" key="5">
    <source>
        <dbReference type="ARBA" id="ARBA00023136"/>
    </source>
</evidence>
<dbReference type="PANTHER" id="PTHR45649:SF5">
    <property type="entry name" value="GABA TRANSPORTER (EUROFUNG)-RELATED"/>
    <property type="match status" value="1"/>
</dbReference>
<keyword evidence="8" id="KW-1185">Reference proteome</keyword>
<dbReference type="OMA" id="SNAFVWD"/>
<feature type="transmembrane region" description="Helical" evidence="6">
    <location>
        <begin position="283"/>
        <end position="304"/>
    </location>
</feature>
<keyword evidence="5 6" id="KW-0472">Membrane</keyword>
<feature type="transmembrane region" description="Helical" evidence="6">
    <location>
        <begin position="332"/>
        <end position="359"/>
    </location>
</feature>
<feature type="transmembrane region" description="Helical" evidence="6">
    <location>
        <begin position="380"/>
        <end position="400"/>
    </location>
</feature>
<evidence type="ECO:0000313" key="8">
    <source>
        <dbReference type="Proteomes" id="UP000016924"/>
    </source>
</evidence>
<evidence type="ECO:0008006" key="9">
    <source>
        <dbReference type="Google" id="ProtNLM"/>
    </source>
</evidence>
<keyword evidence="3 6" id="KW-0812">Transmembrane</keyword>
<keyword evidence="4 6" id="KW-1133">Transmembrane helix</keyword>
<dbReference type="OrthoDB" id="3257095at2759"/>
<dbReference type="Proteomes" id="UP000016924">
    <property type="component" value="Unassembled WGS sequence"/>
</dbReference>
<dbReference type="InterPro" id="IPR002293">
    <property type="entry name" value="AA/rel_permease1"/>
</dbReference>
<gene>
    <name evidence="7" type="ORF">W97_07528</name>
</gene>
<feature type="transmembrane region" description="Helical" evidence="6">
    <location>
        <begin position="406"/>
        <end position="430"/>
    </location>
</feature>
<accession>R7Z245</accession>
<dbReference type="Pfam" id="PF13520">
    <property type="entry name" value="AA_permease_2"/>
    <property type="match status" value="1"/>
</dbReference>
<dbReference type="PANTHER" id="PTHR45649">
    <property type="entry name" value="AMINO-ACID PERMEASE BAT1"/>
    <property type="match status" value="1"/>
</dbReference>
<evidence type="ECO:0000256" key="6">
    <source>
        <dbReference type="SAM" id="Phobius"/>
    </source>
</evidence>
<feature type="transmembrane region" description="Helical" evidence="6">
    <location>
        <begin position="450"/>
        <end position="470"/>
    </location>
</feature>
<protein>
    <recommendedName>
        <fullName evidence="9">Amino acid transporter</fullName>
    </recommendedName>
</protein>
<name>R7Z245_CONA1</name>
<feature type="transmembrane region" description="Helical" evidence="6">
    <location>
        <begin position="80"/>
        <end position="103"/>
    </location>
</feature>
<dbReference type="PIRSF" id="PIRSF006060">
    <property type="entry name" value="AA_transporter"/>
    <property type="match status" value="1"/>
</dbReference>
<dbReference type="Gene3D" id="1.20.1740.10">
    <property type="entry name" value="Amino acid/polyamine transporter I"/>
    <property type="match status" value="1"/>
</dbReference>
<dbReference type="GO" id="GO:0016020">
    <property type="term" value="C:membrane"/>
    <property type="evidence" value="ECO:0007669"/>
    <property type="project" value="UniProtKB-SubCell"/>
</dbReference>
<dbReference type="RefSeq" id="XP_007783587.1">
    <property type="nucleotide sequence ID" value="XM_007785397.1"/>
</dbReference>
<evidence type="ECO:0000313" key="7">
    <source>
        <dbReference type="EMBL" id="EON68270.1"/>
    </source>
</evidence>
<evidence type="ECO:0000256" key="1">
    <source>
        <dbReference type="ARBA" id="ARBA00004141"/>
    </source>
</evidence>
<comment type="subcellular location">
    <subcellularLocation>
        <location evidence="1">Membrane</location>
        <topology evidence="1">Multi-pass membrane protein</topology>
    </subcellularLocation>
</comment>
<dbReference type="EMBL" id="JH767594">
    <property type="protein sequence ID" value="EON68270.1"/>
    <property type="molecule type" value="Genomic_DNA"/>
</dbReference>
<organism evidence="7 8">
    <name type="scientific">Coniosporium apollinis (strain CBS 100218)</name>
    <name type="common">Rock-inhabiting black yeast</name>
    <dbReference type="NCBI Taxonomy" id="1168221"/>
    <lineage>
        <taxon>Eukaryota</taxon>
        <taxon>Fungi</taxon>
        <taxon>Dikarya</taxon>
        <taxon>Ascomycota</taxon>
        <taxon>Pezizomycotina</taxon>
        <taxon>Dothideomycetes</taxon>
        <taxon>Dothideomycetes incertae sedis</taxon>
        <taxon>Coniosporium</taxon>
    </lineage>
</organism>
<feature type="transmembrane region" description="Helical" evidence="6">
    <location>
        <begin position="168"/>
        <end position="188"/>
    </location>
</feature>
<dbReference type="GO" id="GO:0022857">
    <property type="term" value="F:transmembrane transporter activity"/>
    <property type="evidence" value="ECO:0007669"/>
    <property type="project" value="InterPro"/>
</dbReference>
<sequence>MADDKSFEMTVVEERPVQEANLEHQMDRDSGNRSEQKGFLDRYINPSAIINFGFTLQAAWEASGVSFQFSLLNGGPASLVYGSIFAGVGSTMIAISLAEMASIDPVVGAQYRWSAAFAPSHPAFWGLFQGWMSVFAWITATAASPAYLANVVQGLLIFNYESYEPQRWHGTLIMWAFVIVPVLCNFWFRKLLNTLEMIGGICHFVFLVISVITLGVLARRSTADFVFNTLTHDLSGWTNPAIAWSIGLLTVTFPITAFDGVLHMSDEVKGPKTRVPQSMITAVTLNSVMQFAFMVCLMFCIGDIDLVSTSPTGLPIIEVYYQATKSKHATNILVVMMAFILFISLFNIFASVSRLTWAFARDNGLPFSNVFSYVHPTLKIPLYSLGLVGVVCCLLAIINIGSSTAFNALISLPLISLYISYLIPIVFLLWRKVRGRHPIYGPFKLGRYGIPINLFATVYILYILSFVPLPTIKPVTAVNMNYAGPLVLAVIVIAILDWTFSGRYRFHVPVPRATKGDF</sequence>
<evidence type="ECO:0000256" key="4">
    <source>
        <dbReference type="ARBA" id="ARBA00022989"/>
    </source>
</evidence>
<feature type="transmembrane region" description="Helical" evidence="6">
    <location>
        <begin position="124"/>
        <end position="148"/>
    </location>
</feature>
<feature type="transmembrane region" description="Helical" evidence="6">
    <location>
        <begin position="241"/>
        <end position="262"/>
    </location>
</feature>
<reference evidence="8" key="1">
    <citation type="submission" date="2012-06" db="EMBL/GenBank/DDBJ databases">
        <title>The genome sequence of Coniosporium apollinis CBS 100218.</title>
        <authorList>
            <consortium name="The Broad Institute Genome Sequencing Platform"/>
            <person name="Cuomo C."/>
            <person name="Gorbushina A."/>
            <person name="Noack S."/>
            <person name="Walker B."/>
            <person name="Young S.K."/>
            <person name="Zeng Q."/>
            <person name="Gargeya S."/>
            <person name="Fitzgerald M."/>
            <person name="Haas B."/>
            <person name="Abouelleil A."/>
            <person name="Alvarado L."/>
            <person name="Arachchi H.M."/>
            <person name="Berlin A.M."/>
            <person name="Chapman S.B."/>
            <person name="Goldberg J."/>
            <person name="Griggs A."/>
            <person name="Gujja S."/>
            <person name="Hansen M."/>
            <person name="Howarth C."/>
            <person name="Imamovic A."/>
            <person name="Larimer J."/>
            <person name="McCowan C."/>
            <person name="Montmayeur A."/>
            <person name="Murphy C."/>
            <person name="Neiman D."/>
            <person name="Pearson M."/>
            <person name="Priest M."/>
            <person name="Roberts A."/>
            <person name="Saif S."/>
            <person name="Shea T."/>
            <person name="Sisk P."/>
            <person name="Sykes S."/>
            <person name="Wortman J."/>
            <person name="Nusbaum C."/>
            <person name="Birren B."/>
        </authorList>
    </citation>
    <scope>NUCLEOTIDE SEQUENCE [LARGE SCALE GENOMIC DNA]</scope>
    <source>
        <strain evidence="8">CBS 100218</strain>
    </source>
</reference>
<feature type="transmembrane region" description="Helical" evidence="6">
    <location>
        <begin position="200"/>
        <end position="221"/>
    </location>
</feature>
<dbReference type="STRING" id="1168221.R7Z245"/>
<dbReference type="HOGENOM" id="CLU_004495_6_2_1"/>